<reference evidence="4 5" key="1">
    <citation type="submission" date="2021-07" db="EMBL/GenBank/DDBJ databases">
        <title>The Aristolochia fimbriata genome: insights into angiosperm evolution, floral development and chemical biosynthesis.</title>
        <authorList>
            <person name="Jiao Y."/>
        </authorList>
    </citation>
    <scope>NUCLEOTIDE SEQUENCE [LARGE SCALE GENOMIC DNA]</scope>
    <source>
        <strain evidence="4">IBCAS-2021</strain>
        <tissue evidence="4">Leaf</tissue>
    </source>
</reference>
<name>A0AAV7EFF0_ARIFI</name>
<organism evidence="4 5">
    <name type="scientific">Aristolochia fimbriata</name>
    <name type="common">White veined hardy Dutchman's pipe vine</name>
    <dbReference type="NCBI Taxonomy" id="158543"/>
    <lineage>
        <taxon>Eukaryota</taxon>
        <taxon>Viridiplantae</taxon>
        <taxon>Streptophyta</taxon>
        <taxon>Embryophyta</taxon>
        <taxon>Tracheophyta</taxon>
        <taxon>Spermatophyta</taxon>
        <taxon>Magnoliopsida</taxon>
        <taxon>Magnoliidae</taxon>
        <taxon>Piperales</taxon>
        <taxon>Aristolochiaceae</taxon>
        <taxon>Aristolochia</taxon>
    </lineage>
</organism>
<protein>
    <recommendedName>
        <fullName evidence="2">Chalcone-flavonone isomerase family protein</fullName>
    </recommendedName>
</protein>
<dbReference type="InterPro" id="IPR016088">
    <property type="entry name" value="Chalcone_isomerase_3-sand"/>
</dbReference>
<dbReference type="SUPFAM" id="SSF54626">
    <property type="entry name" value="Chalcone isomerase"/>
    <property type="match status" value="1"/>
</dbReference>
<comment type="similarity">
    <text evidence="1 2">Belongs to the chalcone isomerase family.</text>
</comment>
<dbReference type="AlphaFoldDB" id="A0AAV7EFF0"/>
<evidence type="ECO:0000313" key="5">
    <source>
        <dbReference type="Proteomes" id="UP000825729"/>
    </source>
</evidence>
<keyword evidence="5" id="KW-1185">Reference proteome</keyword>
<dbReference type="GO" id="GO:0006631">
    <property type="term" value="P:fatty acid metabolic process"/>
    <property type="evidence" value="ECO:0007669"/>
    <property type="project" value="TreeGrafter"/>
</dbReference>
<dbReference type="EMBL" id="JAINDJ010000005">
    <property type="protein sequence ID" value="KAG9447562.1"/>
    <property type="molecule type" value="Genomic_DNA"/>
</dbReference>
<evidence type="ECO:0000256" key="1">
    <source>
        <dbReference type="ARBA" id="ARBA00007166"/>
    </source>
</evidence>
<dbReference type="PANTHER" id="PTHR47698:SF2">
    <property type="entry name" value="FATTY-ACID-BINDING PROTEIN 3, CHLOROPLASTIC"/>
    <property type="match status" value="1"/>
</dbReference>
<sequence>MAGAMTTATIVFLPISSYDSSLSHSRSPLLCSRRGIKSLPCFSEKRRLWAPFVKASAASAQLVVEPGTKVKFEPVISVPGCSDSLKLLGTGYREKVFAIIGVKVYAAGMYMNQSIADNLDAWKGKSASEIQQDSTLFTKIFEAPPEKSLKIVLVRDVEGKTFWDALDEAISPRIKAPIPTDESALSVFRNTFQGRPLKQGTFIFLSWVDPSKMLVSISSDGLPSTVDATIESSNVASALFDVFLGDTPVSPPLKASVASGLAMLLQ</sequence>
<dbReference type="Pfam" id="PF02431">
    <property type="entry name" value="Chalcone"/>
    <property type="match status" value="1"/>
</dbReference>
<dbReference type="Gene3D" id="3.50.70.10">
    <property type="match status" value="1"/>
</dbReference>
<proteinExistence type="inferred from homology"/>
<evidence type="ECO:0000313" key="4">
    <source>
        <dbReference type="EMBL" id="KAG9447562.1"/>
    </source>
</evidence>
<dbReference type="InterPro" id="IPR016089">
    <property type="entry name" value="Chalcone_isomerase_bundle_sf"/>
</dbReference>
<dbReference type="GO" id="GO:0009570">
    <property type="term" value="C:chloroplast stroma"/>
    <property type="evidence" value="ECO:0007669"/>
    <property type="project" value="TreeGrafter"/>
</dbReference>
<feature type="domain" description="Chalcone isomerase" evidence="3">
    <location>
        <begin position="69"/>
        <end position="263"/>
    </location>
</feature>
<dbReference type="PANTHER" id="PTHR47698">
    <property type="entry name" value="FATTY-ACID-BINDING PROTEIN 3, CHLOROPLASTIC"/>
    <property type="match status" value="1"/>
</dbReference>
<dbReference type="Proteomes" id="UP000825729">
    <property type="component" value="Unassembled WGS sequence"/>
</dbReference>
<evidence type="ECO:0000259" key="3">
    <source>
        <dbReference type="Pfam" id="PF02431"/>
    </source>
</evidence>
<dbReference type="InterPro" id="IPR016087">
    <property type="entry name" value="Chalcone_isomerase"/>
</dbReference>
<dbReference type="GO" id="GO:0016872">
    <property type="term" value="F:intramolecular lyase activity"/>
    <property type="evidence" value="ECO:0007669"/>
    <property type="project" value="InterPro"/>
</dbReference>
<accession>A0AAV7EFF0</accession>
<comment type="caution">
    <text evidence="4">The sequence shown here is derived from an EMBL/GenBank/DDBJ whole genome shotgun (WGS) entry which is preliminary data.</text>
</comment>
<gene>
    <name evidence="4" type="ORF">H6P81_013690</name>
</gene>
<dbReference type="Gene3D" id="1.10.890.20">
    <property type="match status" value="1"/>
</dbReference>
<dbReference type="GO" id="GO:0005504">
    <property type="term" value="F:fatty acid binding"/>
    <property type="evidence" value="ECO:0007669"/>
    <property type="project" value="TreeGrafter"/>
</dbReference>
<dbReference type="InterPro" id="IPR036298">
    <property type="entry name" value="Chalcone_isomerase_sf"/>
</dbReference>
<evidence type="ECO:0000256" key="2">
    <source>
        <dbReference type="RuleBase" id="RU361158"/>
    </source>
</evidence>